<feature type="signal peptide" evidence="10">
    <location>
        <begin position="1"/>
        <end position="18"/>
    </location>
</feature>
<evidence type="ECO:0000256" key="10">
    <source>
        <dbReference type="SAM" id="SignalP"/>
    </source>
</evidence>
<dbReference type="PANTHER" id="PTHR30451">
    <property type="entry name" value="OUTER MEMBRANE USHER PROTEIN"/>
    <property type="match status" value="1"/>
</dbReference>
<keyword evidence="6 10" id="KW-0732">Signal</keyword>
<dbReference type="InterPro" id="IPR043142">
    <property type="entry name" value="PapC-like_C_sf"/>
</dbReference>
<dbReference type="Gene3D" id="2.60.40.3110">
    <property type="match status" value="1"/>
</dbReference>
<dbReference type="SUPFAM" id="SSF141729">
    <property type="entry name" value="FimD N-terminal domain-like"/>
    <property type="match status" value="1"/>
</dbReference>
<dbReference type="GO" id="GO:0015473">
    <property type="term" value="F:fimbrial usher porin activity"/>
    <property type="evidence" value="ECO:0007669"/>
    <property type="project" value="InterPro"/>
</dbReference>
<keyword evidence="5" id="KW-0812">Transmembrane</keyword>
<dbReference type="GO" id="GO:0009297">
    <property type="term" value="P:pilus assembly"/>
    <property type="evidence" value="ECO:0007669"/>
    <property type="project" value="InterPro"/>
</dbReference>
<reference evidence="13 14" key="1">
    <citation type="submission" date="2016-09" db="EMBL/GenBank/DDBJ databases">
        <title>Phylogenomics of Achromobacter.</title>
        <authorList>
            <person name="Jeukens J."/>
            <person name="Freschi L."/>
            <person name="Vincent A.T."/>
            <person name="Emond-Rheault J.-G."/>
            <person name="Kukavica-Ibrulj I."/>
            <person name="Charette S.J."/>
            <person name="Levesque R.C."/>
        </authorList>
    </citation>
    <scope>NUCLEOTIDE SEQUENCE [LARGE SCALE GENOMIC DNA]</scope>
    <source>
        <strain evidence="13 14">AUS488</strain>
    </source>
</reference>
<keyword evidence="8" id="KW-0998">Cell outer membrane</keyword>
<proteinExistence type="inferred from homology"/>
<evidence type="ECO:0000256" key="3">
    <source>
        <dbReference type="ARBA" id="ARBA00022448"/>
    </source>
</evidence>
<keyword evidence="3" id="KW-0813">Transport</keyword>
<evidence type="ECO:0000259" key="11">
    <source>
        <dbReference type="Pfam" id="PF13953"/>
    </source>
</evidence>
<sequence>MTLTRLALLIATSIFACAAQATAFNTAFLFTKDTNNIDLSRFNRDGYVAPGNYLLDIYLDQRLIQRQRLVKAVPVIGDGTVFCVTPEMVDMLSLKDAFRARLARVNAAEGGPCVDLDTPDSQVVYDAEHQSLTLTVPQAWLQYQDPDWVPPARWSNGVNGVILDYNVLANRYMPHLGASSTSYTLYGTAGLNLGAWRLRSDYQYNRYDSGGRSEARFSLPQTYLFRPLPQWRSKLTLGQTYLASSIFDSFRFAGVTLADDERMLPPSLQGYAPQITGIATSNAEVTVSQNGRLLHQTRVPPGPFVLPALNRSITGTLDVTLRESDGTTRSWQVSAASVPFMTRKGNLRYQLALGRPLLGGASGNHLARPRFMAGEAAWGAFANTSLYGGLIVTDDTYQALALGAGQNMGRLGAISADVTRSDARLPYSAAPRRTGYSYRINYAKSFDDLGSTLAFVGYRFSGRHFLSMREFVIRSALRGGDFRDEKQSYTISYNQYIRPLQLGVSLSMSRLSYWNQASPNNHYMLSFNKAANLGPLRGVNLTLSLARTQSVYGPTQNQVYASLSIPLGSSSQLSYGYQNSGGGNMQQNVSYSDFSNPDTTWNLSASDDRDGTERRQSMSGSMQSSTRYGRASGDFTLQPGQYRSAGLNWYGSLTATAEGAAFGPSSTGNEPRMMIDTGGVAGVRLENGDAVTNRFGIAVVNGMSSYRESTLAVDVNALPEGVDVDVSDAMISQVLTEGAIGYARLGASQGEQVLGRVELADGSHPPLGALVLSTRSGKTAGMVADGGLVYLNVEPDDRETLAVTWDGTHECRLALPAAAAIDQGPRPLACH</sequence>
<dbReference type="AlphaFoldDB" id="A0A1R1JK57"/>
<evidence type="ECO:0000256" key="9">
    <source>
        <dbReference type="SAM" id="MobiDB-lite"/>
    </source>
</evidence>
<evidence type="ECO:0000256" key="2">
    <source>
        <dbReference type="ARBA" id="ARBA00008064"/>
    </source>
</evidence>
<comment type="caution">
    <text evidence="13">The sequence shown here is derived from an EMBL/GenBank/DDBJ whole genome shotgun (WGS) entry which is preliminary data.</text>
</comment>
<dbReference type="Gene3D" id="2.60.40.2610">
    <property type="entry name" value="Outer membrane usher protein FimD, plug domain"/>
    <property type="match status" value="1"/>
</dbReference>
<accession>A0A1R1JK57</accession>
<dbReference type="Gene3D" id="2.60.40.2070">
    <property type="match status" value="1"/>
</dbReference>
<dbReference type="Gene3D" id="3.10.20.410">
    <property type="match status" value="1"/>
</dbReference>
<evidence type="ECO:0000313" key="14">
    <source>
        <dbReference type="Proteomes" id="UP000187251"/>
    </source>
</evidence>
<gene>
    <name evidence="13" type="ORF">BIZ92_17785</name>
</gene>
<dbReference type="Pfam" id="PF13953">
    <property type="entry name" value="PapC_C"/>
    <property type="match status" value="1"/>
</dbReference>
<name>A0A1R1JK57_ALCXX</name>
<dbReference type="EMBL" id="MJMN01000064">
    <property type="protein sequence ID" value="OMG76140.1"/>
    <property type="molecule type" value="Genomic_DNA"/>
</dbReference>
<feature type="domain" description="PapC N-terminal" evidence="12">
    <location>
        <begin position="24"/>
        <end position="167"/>
    </location>
</feature>
<evidence type="ECO:0000256" key="7">
    <source>
        <dbReference type="ARBA" id="ARBA00023136"/>
    </source>
</evidence>
<dbReference type="GO" id="GO:0009279">
    <property type="term" value="C:cell outer membrane"/>
    <property type="evidence" value="ECO:0007669"/>
    <property type="project" value="UniProtKB-SubCell"/>
</dbReference>
<dbReference type="InterPro" id="IPR037224">
    <property type="entry name" value="PapC_N_sf"/>
</dbReference>
<dbReference type="InterPro" id="IPR025949">
    <property type="entry name" value="PapC-like_C"/>
</dbReference>
<dbReference type="InterPro" id="IPR025885">
    <property type="entry name" value="PapC_N"/>
</dbReference>
<comment type="subcellular location">
    <subcellularLocation>
        <location evidence="1">Cell outer membrane</location>
        <topology evidence="1">Multi-pass membrane protein</topology>
    </subcellularLocation>
</comment>
<dbReference type="InterPro" id="IPR042186">
    <property type="entry name" value="FimD_plug_dom"/>
</dbReference>
<evidence type="ECO:0000256" key="4">
    <source>
        <dbReference type="ARBA" id="ARBA00022452"/>
    </source>
</evidence>
<dbReference type="OrthoDB" id="6554712at2"/>
<dbReference type="Proteomes" id="UP000187251">
    <property type="component" value="Unassembled WGS sequence"/>
</dbReference>
<dbReference type="Pfam" id="PF13954">
    <property type="entry name" value="PapC_N"/>
    <property type="match status" value="1"/>
</dbReference>
<feature type="domain" description="PapC-like C-terminal" evidence="11">
    <location>
        <begin position="757"/>
        <end position="814"/>
    </location>
</feature>
<dbReference type="Pfam" id="PF00577">
    <property type="entry name" value="Usher"/>
    <property type="match status" value="1"/>
</dbReference>
<evidence type="ECO:0000256" key="8">
    <source>
        <dbReference type="ARBA" id="ARBA00023237"/>
    </source>
</evidence>
<feature type="compositionally biased region" description="Polar residues" evidence="9">
    <location>
        <begin position="586"/>
        <end position="605"/>
    </location>
</feature>
<dbReference type="PROSITE" id="PS51257">
    <property type="entry name" value="PROKAR_LIPOPROTEIN"/>
    <property type="match status" value="1"/>
</dbReference>
<dbReference type="PANTHER" id="PTHR30451:SF4">
    <property type="entry name" value="OUTER MEMBRANE USHER PROTEIN YQIG-RELATED"/>
    <property type="match status" value="1"/>
</dbReference>
<evidence type="ECO:0000256" key="5">
    <source>
        <dbReference type="ARBA" id="ARBA00022692"/>
    </source>
</evidence>
<dbReference type="RefSeq" id="WP_076416173.1">
    <property type="nucleotide sequence ID" value="NZ_AP028040.1"/>
</dbReference>
<dbReference type="InterPro" id="IPR000015">
    <property type="entry name" value="Fimb_usher"/>
</dbReference>
<evidence type="ECO:0000256" key="1">
    <source>
        <dbReference type="ARBA" id="ARBA00004571"/>
    </source>
</evidence>
<organism evidence="13 14">
    <name type="scientific">Alcaligenes xylosoxydans xylosoxydans</name>
    <name type="common">Achromobacter xylosoxidans</name>
    <dbReference type="NCBI Taxonomy" id="85698"/>
    <lineage>
        <taxon>Bacteria</taxon>
        <taxon>Pseudomonadati</taxon>
        <taxon>Pseudomonadota</taxon>
        <taxon>Betaproteobacteria</taxon>
        <taxon>Burkholderiales</taxon>
        <taxon>Alcaligenaceae</taxon>
        <taxon>Achromobacter</taxon>
    </lineage>
</organism>
<keyword evidence="4" id="KW-1134">Transmembrane beta strand</keyword>
<feature type="compositionally biased region" description="Basic and acidic residues" evidence="9">
    <location>
        <begin position="606"/>
        <end position="616"/>
    </location>
</feature>
<evidence type="ECO:0000256" key="6">
    <source>
        <dbReference type="ARBA" id="ARBA00022729"/>
    </source>
</evidence>
<comment type="similarity">
    <text evidence="2">Belongs to the fimbrial export usher family.</text>
</comment>
<keyword evidence="7" id="KW-0472">Membrane</keyword>
<evidence type="ECO:0000259" key="12">
    <source>
        <dbReference type="Pfam" id="PF13954"/>
    </source>
</evidence>
<evidence type="ECO:0000313" key="13">
    <source>
        <dbReference type="EMBL" id="OMG76140.1"/>
    </source>
</evidence>
<feature type="region of interest" description="Disordered" evidence="9">
    <location>
        <begin position="586"/>
        <end position="635"/>
    </location>
</feature>
<feature type="chain" id="PRO_5012277504" evidence="10">
    <location>
        <begin position="19"/>
        <end position="831"/>
    </location>
</feature>
<protein>
    <submittedName>
        <fullName evidence="13">Fimbrial protein</fullName>
    </submittedName>
</protein>